<dbReference type="PRINTS" id="PR00080">
    <property type="entry name" value="SDRFAMILY"/>
</dbReference>
<dbReference type="Pfam" id="PF13561">
    <property type="entry name" value="adh_short_C2"/>
    <property type="match status" value="1"/>
</dbReference>
<keyword evidence="2" id="KW-0521">NADP</keyword>
<dbReference type="Proteomes" id="UP000559256">
    <property type="component" value="Unassembled WGS sequence"/>
</dbReference>
<protein>
    <recommendedName>
        <fullName evidence="6">NAD(P)-binding protein</fullName>
    </recommendedName>
</protein>
<evidence type="ECO:0000256" key="3">
    <source>
        <dbReference type="RuleBase" id="RU000363"/>
    </source>
</evidence>
<dbReference type="GO" id="GO:0016616">
    <property type="term" value="F:oxidoreductase activity, acting on the CH-OH group of donors, NAD or NADP as acceptor"/>
    <property type="evidence" value="ECO:0007669"/>
    <property type="project" value="TreeGrafter"/>
</dbReference>
<dbReference type="SUPFAM" id="SSF51735">
    <property type="entry name" value="NAD(P)-binding Rossmann-fold domains"/>
    <property type="match status" value="1"/>
</dbReference>
<evidence type="ECO:0008006" key="6">
    <source>
        <dbReference type="Google" id="ProtNLM"/>
    </source>
</evidence>
<evidence type="ECO:0000313" key="4">
    <source>
        <dbReference type="EMBL" id="KAF5332373.1"/>
    </source>
</evidence>
<organism evidence="4 5">
    <name type="scientific">Tetrapyrgos nigripes</name>
    <dbReference type="NCBI Taxonomy" id="182062"/>
    <lineage>
        <taxon>Eukaryota</taxon>
        <taxon>Fungi</taxon>
        <taxon>Dikarya</taxon>
        <taxon>Basidiomycota</taxon>
        <taxon>Agaricomycotina</taxon>
        <taxon>Agaricomycetes</taxon>
        <taxon>Agaricomycetidae</taxon>
        <taxon>Agaricales</taxon>
        <taxon>Marasmiineae</taxon>
        <taxon>Marasmiaceae</taxon>
        <taxon>Tetrapyrgos</taxon>
    </lineage>
</organism>
<dbReference type="GO" id="GO:0006633">
    <property type="term" value="P:fatty acid biosynthetic process"/>
    <property type="evidence" value="ECO:0007669"/>
    <property type="project" value="TreeGrafter"/>
</dbReference>
<dbReference type="FunFam" id="3.40.50.720:FF:000084">
    <property type="entry name" value="Short-chain dehydrogenase reductase"/>
    <property type="match status" value="1"/>
</dbReference>
<dbReference type="Pfam" id="PF00106">
    <property type="entry name" value="adh_short"/>
    <property type="match status" value="1"/>
</dbReference>
<comment type="caution">
    <text evidence="4">The sequence shown here is derived from an EMBL/GenBank/DDBJ whole genome shotgun (WGS) entry which is preliminary data.</text>
</comment>
<dbReference type="GO" id="GO:0048038">
    <property type="term" value="F:quinone binding"/>
    <property type="evidence" value="ECO:0007669"/>
    <property type="project" value="TreeGrafter"/>
</dbReference>
<dbReference type="PANTHER" id="PTHR42760:SF121">
    <property type="entry name" value="3-OXOACYL-(ACYL-CARRIER-PROTEIN) REDUCTASE"/>
    <property type="match status" value="1"/>
</dbReference>
<name>A0A8H5BZU2_9AGAR</name>
<evidence type="ECO:0000313" key="5">
    <source>
        <dbReference type="Proteomes" id="UP000559256"/>
    </source>
</evidence>
<evidence type="ECO:0000256" key="1">
    <source>
        <dbReference type="ARBA" id="ARBA00006484"/>
    </source>
</evidence>
<dbReference type="EMBL" id="JAACJM010000309">
    <property type="protein sequence ID" value="KAF5332373.1"/>
    <property type="molecule type" value="Genomic_DNA"/>
</dbReference>
<dbReference type="InterPro" id="IPR020904">
    <property type="entry name" value="Sc_DH/Rdtase_CS"/>
</dbReference>
<comment type="similarity">
    <text evidence="1 3">Belongs to the short-chain dehydrogenases/reductases (SDR) family.</text>
</comment>
<dbReference type="PANTHER" id="PTHR42760">
    <property type="entry name" value="SHORT-CHAIN DEHYDROGENASES/REDUCTASES FAMILY MEMBER"/>
    <property type="match status" value="1"/>
</dbReference>
<dbReference type="PRINTS" id="PR00081">
    <property type="entry name" value="GDHRDH"/>
</dbReference>
<accession>A0A8H5BZU2</accession>
<dbReference type="InterPro" id="IPR002347">
    <property type="entry name" value="SDR_fam"/>
</dbReference>
<dbReference type="InterPro" id="IPR036291">
    <property type="entry name" value="NAD(P)-bd_dom_sf"/>
</dbReference>
<reference evidence="4 5" key="1">
    <citation type="journal article" date="2020" name="ISME J.">
        <title>Uncovering the hidden diversity of litter-decomposition mechanisms in mushroom-forming fungi.</title>
        <authorList>
            <person name="Floudas D."/>
            <person name="Bentzer J."/>
            <person name="Ahren D."/>
            <person name="Johansson T."/>
            <person name="Persson P."/>
            <person name="Tunlid A."/>
        </authorList>
    </citation>
    <scope>NUCLEOTIDE SEQUENCE [LARGE SCALE GENOMIC DNA]</scope>
    <source>
        <strain evidence="4 5">CBS 291.85</strain>
    </source>
</reference>
<evidence type="ECO:0000256" key="2">
    <source>
        <dbReference type="ARBA" id="ARBA00022857"/>
    </source>
</evidence>
<dbReference type="Gene3D" id="3.40.50.720">
    <property type="entry name" value="NAD(P)-binding Rossmann-like Domain"/>
    <property type="match status" value="1"/>
</dbReference>
<keyword evidence="5" id="KW-1185">Reference proteome</keyword>
<dbReference type="OrthoDB" id="498125at2759"/>
<gene>
    <name evidence="4" type="ORF">D9758_016952</name>
</gene>
<dbReference type="AlphaFoldDB" id="A0A8H5BZU2"/>
<sequence length="291" mass="31056">MSSLTSSSEKPRKTAIVTGAANGIGRSIALRLARDGFNVAMNDLASQRDRLVSLSEEIRALGLGSESSIHVGDVSVEEDVKGMVEEVERRFGGVDVMIANAGISPMGSLFDTTVPQWDHTFNVNVRGTFLCYKYAAAQMIKQGRGGRIVGASSLSGKTGTPYNFLIAYTGTKFAIRGITQAAAGELGKHKITVNAYAPGLVDTEQCECFLTSYRDRTLDSCLPTAQVIAEKFEKEGNMKPGDFYKSVNANVPVGYTGVPDDIAGLVSYLVSDQAHFITGQTISINGGVFCD</sequence>
<dbReference type="PROSITE" id="PS00061">
    <property type="entry name" value="ADH_SHORT"/>
    <property type="match status" value="1"/>
</dbReference>
<proteinExistence type="inferred from homology"/>